<evidence type="ECO:0000259" key="8">
    <source>
        <dbReference type="PROSITE" id="PS51059"/>
    </source>
</evidence>
<evidence type="ECO:0000256" key="3">
    <source>
        <dbReference type="ARBA" id="ARBA00022679"/>
    </source>
</evidence>
<feature type="domain" description="PARP catalytic" evidence="8">
    <location>
        <begin position="863"/>
        <end position="1064"/>
    </location>
</feature>
<dbReference type="GO" id="GO:0003714">
    <property type="term" value="F:transcription corepressor activity"/>
    <property type="evidence" value="ECO:0007669"/>
    <property type="project" value="TreeGrafter"/>
</dbReference>
<dbReference type="SMART" id="SM00248">
    <property type="entry name" value="ANK"/>
    <property type="match status" value="2"/>
</dbReference>
<accession>A0A814CXN7</accession>
<dbReference type="SUPFAM" id="SSF52949">
    <property type="entry name" value="Macro domain-like"/>
    <property type="match status" value="2"/>
</dbReference>
<dbReference type="InterPro" id="IPR043472">
    <property type="entry name" value="Macro_dom-like"/>
</dbReference>
<dbReference type="GO" id="GO:0005737">
    <property type="term" value="C:cytoplasm"/>
    <property type="evidence" value="ECO:0007669"/>
    <property type="project" value="TreeGrafter"/>
</dbReference>
<evidence type="ECO:0000313" key="10">
    <source>
        <dbReference type="EMBL" id="CAF0950556.1"/>
    </source>
</evidence>
<dbReference type="GO" id="GO:0003950">
    <property type="term" value="F:NAD+ poly-ADP-ribosyltransferase activity"/>
    <property type="evidence" value="ECO:0007669"/>
    <property type="project" value="UniProtKB-UniRule"/>
</dbReference>
<dbReference type="PANTHER" id="PTHR14453">
    <property type="entry name" value="PARP/ZINC FINGER CCCH TYPE DOMAIN CONTAINING PROTEIN"/>
    <property type="match status" value="1"/>
</dbReference>
<proteinExistence type="predicted"/>
<dbReference type="EC" id="2.4.2.-" evidence="7"/>
<dbReference type="Gene3D" id="1.25.40.20">
    <property type="entry name" value="Ankyrin repeat-containing domain"/>
    <property type="match status" value="1"/>
</dbReference>
<dbReference type="PROSITE" id="PS51059">
    <property type="entry name" value="PARP_CATALYTIC"/>
    <property type="match status" value="1"/>
</dbReference>
<organism evidence="10 11">
    <name type="scientific">Adineta steineri</name>
    <dbReference type="NCBI Taxonomy" id="433720"/>
    <lineage>
        <taxon>Eukaryota</taxon>
        <taxon>Metazoa</taxon>
        <taxon>Spiralia</taxon>
        <taxon>Gnathifera</taxon>
        <taxon>Rotifera</taxon>
        <taxon>Eurotatoria</taxon>
        <taxon>Bdelloidea</taxon>
        <taxon>Adinetida</taxon>
        <taxon>Adinetidae</taxon>
        <taxon>Adineta</taxon>
    </lineage>
</organism>
<dbReference type="AlphaFoldDB" id="A0A814CXN7"/>
<dbReference type="InterPro" id="IPR036770">
    <property type="entry name" value="Ankyrin_rpt-contain_sf"/>
</dbReference>
<dbReference type="EMBL" id="CAJNOG010000106">
    <property type="protein sequence ID" value="CAF0950556.1"/>
    <property type="molecule type" value="Genomic_DNA"/>
</dbReference>
<dbReference type="Gene3D" id="3.40.220.10">
    <property type="entry name" value="Leucine Aminopeptidase, subunit E, domain 1"/>
    <property type="match status" value="2"/>
</dbReference>
<evidence type="ECO:0000256" key="6">
    <source>
        <dbReference type="PROSITE-ProRule" id="PRU00023"/>
    </source>
</evidence>
<dbReference type="Pfam" id="PF00644">
    <property type="entry name" value="PARP"/>
    <property type="match status" value="1"/>
</dbReference>
<gene>
    <name evidence="10" type="ORF">JYZ213_LOCUS13269</name>
</gene>
<evidence type="ECO:0000259" key="9">
    <source>
        <dbReference type="PROSITE" id="PS51154"/>
    </source>
</evidence>
<dbReference type="SUPFAM" id="SSF48403">
    <property type="entry name" value="Ankyrin repeat"/>
    <property type="match status" value="1"/>
</dbReference>
<sequence length="1064" mass="122300">MATENNDEKLLKQCIQSIIDAVSDTINQSSGENNSPQLLNNLRKKINKIADKSFSSLSTQCRNYLLNILCEYHYSEKHKALSDSFTNDMLDSFLQDLQGRLQSLDVFHAAWDGNQLIVEEFIEDYPQLMDKTGLYETTLLYSAARNNHFDLVKYLIEEAECSVNARNEEYVQKDQAVTTKRATINSVALHAACFQGHLDIVTYLISHGGDYYILNNANETPVQNGQRTSNIREFFKDFLIFGYSTNLSNLPKKKILHEIEGRTDLIVDCIWEYKPIAMEQWIAFPPDISDQLQQSLTKKPFETELRLKTGRDRSHISIVKFLRFGPDPDKPNNSAWIRCRGSSLQNFHCYAQWQMMFIRHPTGTINPSPSIEVLDMSTGDNIQFNSWYTVDDQINLILETAMNYRRRYVNIVLKILENERITLNLETFSFTNEQNTIVGFLRWIPKLISNMTDLSSVDNFELTNNSSVILHTTTCVKQAQDNKIISPDQTRYYYELIYENAFQNDDLEFSNKRGENENDTNNLIQVIQGDLLMETTDVIVVCSLSKFLMDHVFNAGGKSLRSAFDKKRKENENYSIISIRTEGSLKCKAIYFVPWKPNSDENRLCQSIKQLVKNVIKKAVSENFQSIAFPAIGCGGFECSTSLIAKTFISQCQRLLVKYPISVVFVIRPEKVEIYDEFRRHISSSKHGIGNGIIEVKKDDITKQKVDVIIGSSSSENLRQILLKAAGDQAQIVYTKELTANLNASVIITPSGHLHCKNIFFFKWEPNKNKTTLQQSIVDLILNIVQHVNSYKYTSIAFPALGCGEHACSVDIVVKTMVREMKIQIKKNGLPWTVKFIIHPSQQNIYDEFCKQVLSSDHASNDYRLPSTWERSDDDQIRFIVPKNTDEYRQIISKFDEQMRGNYSQILKLERIQNERWYMQYIAHKKEFKKRLGIDTEKRLYHGCPEGPADAIIQDCFNRSFAGVNGIFYLVKFQLYLYESILGTRYGFGVYFSSRATYSHDYAVPNKNKEHCMFVCRVLAGKTTKGDGSMKVRPAGFDSTTDGIHMTVTYHDAQAYAEYLITYQ</sequence>
<dbReference type="InterPro" id="IPR012317">
    <property type="entry name" value="Poly(ADP-ribose)pol_cat_dom"/>
</dbReference>
<keyword evidence="6" id="KW-0040">ANK repeat</keyword>
<comment type="caution">
    <text evidence="10">The sequence shown here is derived from an EMBL/GenBank/DDBJ whole genome shotgun (WGS) entry which is preliminary data.</text>
</comment>
<dbReference type="InterPro" id="IPR052056">
    <property type="entry name" value="Mono-ARTD/PARP"/>
</dbReference>
<dbReference type="GO" id="GO:0005634">
    <property type="term" value="C:nucleus"/>
    <property type="evidence" value="ECO:0007669"/>
    <property type="project" value="UniProtKB-SubCell"/>
</dbReference>
<comment type="subcellular location">
    <subcellularLocation>
        <location evidence="1">Nucleus</location>
    </subcellularLocation>
</comment>
<evidence type="ECO:0000256" key="5">
    <source>
        <dbReference type="ARBA" id="ARBA00023242"/>
    </source>
</evidence>
<dbReference type="Gene3D" id="3.90.228.10">
    <property type="match status" value="1"/>
</dbReference>
<dbReference type="PANTHER" id="PTHR14453:SF67">
    <property type="entry name" value="POLY [ADP-RIBOSE] POLYMERASE"/>
    <property type="match status" value="1"/>
</dbReference>
<keyword evidence="3 7" id="KW-0808">Transferase</keyword>
<feature type="domain" description="Macro" evidence="9">
    <location>
        <begin position="511"/>
        <end position="683"/>
    </location>
</feature>
<dbReference type="Pfam" id="PF01661">
    <property type="entry name" value="Macro"/>
    <property type="match status" value="2"/>
</dbReference>
<keyword evidence="2 7" id="KW-0328">Glycosyltransferase</keyword>
<dbReference type="PROSITE" id="PS50088">
    <property type="entry name" value="ANK_REPEAT"/>
    <property type="match status" value="1"/>
</dbReference>
<evidence type="ECO:0000256" key="2">
    <source>
        <dbReference type="ARBA" id="ARBA00022676"/>
    </source>
</evidence>
<name>A0A814CXN7_9BILA</name>
<keyword evidence="5" id="KW-0539">Nucleus</keyword>
<keyword evidence="4 7" id="KW-0520">NAD</keyword>
<dbReference type="Pfam" id="PF12796">
    <property type="entry name" value="Ank_2"/>
    <property type="match status" value="1"/>
</dbReference>
<dbReference type="PROSITE" id="PS51154">
    <property type="entry name" value="MACRO"/>
    <property type="match status" value="1"/>
</dbReference>
<evidence type="ECO:0000313" key="11">
    <source>
        <dbReference type="Proteomes" id="UP000663845"/>
    </source>
</evidence>
<evidence type="ECO:0000256" key="7">
    <source>
        <dbReference type="RuleBase" id="RU362114"/>
    </source>
</evidence>
<evidence type="ECO:0000256" key="4">
    <source>
        <dbReference type="ARBA" id="ARBA00023027"/>
    </source>
</evidence>
<dbReference type="InterPro" id="IPR002110">
    <property type="entry name" value="Ankyrin_rpt"/>
</dbReference>
<dbReference type="Proteomes" id="UP000663845">
    <property type="component" value="Unassembled WGS sequence"/>
</dbReference>
<dbReference type="SUPFAM" id="SSF56399">
    <property type="entry name" value="ADP-ribosylation"/>
    <property type="match status" value="1"/>
</dbReference>
<feature type="repeat" description="ANK" evidence="6">
    <location>
        <begin position="184"/>
        <end position="216"/>
    </location>
</feature>
<dbReference type="InterPro" id="IPR002589">
    <property type="entry name" value="Macro_dom"/>
</dbReference>
<evidence type="ECO:0000256" key="1">
    <source>
        <dbReference type="ARBA" id="ARBA00004123"/>
    </source>
</evidence>
<protein>
    <recommendedName>
        <fullName evidence="7">Poly [ADP-ribose] polymerase</fullName>
        <shortName evidence="7">PARP</shortName>
        <ecNumber evidence="7">2.4.2.-</ecNumber>
    </recommendedName>
</protein>
<reference evidence="10" key="1">
    <citation type="submission" date="2021-02" db="EMBL/GenBank/DDBJ databases">
        <authorList>
            <person name="Nowell W R."/>
        </authorList>
    </citation>
    <scope>NUCLEOTIDE SEQUENCE</scope>
</reference>
<dbReference type="GO" id="GO:0010629">
    <property type="term" value="P:negative regulation of gene expression"/>
    <property type="evidence" value="ECO:0007669"/>
    <property type="project" value="TreeGrafter"/>
</dbReference>
<dbReference type="PROSITE" id="PS50297">
    <property type="entry name" value="ANK_REP_REGION"/>
    <property type="match status" value="1"/>
</dbReference>